<comment type="caution">
    <text evidence="2">The sequence shown here is derived from an EMBL/GenBank/DDBJ whole genome shotgun (WGS) entry which is preliminary data.</text>
</comment>
<evidence type="ECO:0000313" key="2">
    <source>
        <dbReference type="EMBL" id="KAK0454212.1"/>
    </source>
</evidence>
<protein>
    <submittedName>
        <fullName evidence="2">Uncharacterized protein</fullName>
    </submittedName>
</protein>
<sequence length="85" mass="9555">MSPIGCWWSCRLLFMVIMTISLTCIFLSARFLSYEEVGPIPIYVIADLRTSMGLVLVNGDIFQIIHACVLAYPLRRLGTVGKIMD</sequence>
<keyword evidence="1" id="KW-0812">Transmembrane</keyword>
<dbReference type="EMBL" id="JAUEPS010000027">
    <property type="protein sequence ID" value="KAK0454212.1"/>
    <property type="molecule type" value="Genomic_DNA"/>
</dbReference>
<dbReference type="GeneID" id="85357199"/>
<keyword evidence="1" id="KW-0472">Membrane</keyword>
<gene>
    <name evidence="2" type="ORF">EV420DRAFT_1555769</name>
</gene>
<reference evidence="2" key="1">
    <citation type="submission" date="2023-06" db="EMBL/GenBank/DDBJ databases">
        <authorList>
            <consortium name="Lawrence Berkeley National Laboratory"/>
            <person name="Ahrendt S."/>
            <person name="Sahu N."/>
            <person name="Indic B."/>
            <person name="Wong-Bajracharya J."/>
            <person name="Merenyi Z."/>
            <person name="Ke H.-M."/>
            <person name="Monk M."/>
            <person name="Kocsube S."/>
            <person name="Drula E."/>
            <person name="Lipzen A."/>
            <person name="Balint B."/>
            <person name="Henrissat B."/>
            <person name="Andreopoulos B."/>
            <person name="Martin F.M."/>
            <person name="Harder C.B."/>
            <person name="Rigling D."/>
            <person name="Ford K.L."/>
            <person name="Foster G.D."/>
            <person name="Pangilinan J."/>
            <person name="Papanicolaou A."/>
            <person name="Barry K."/>
            <person name="LaButti K."/>
            <person name="Viragh M."/>
            <person name="Koriabine M."/>
            <person name="Yan M."/>
            <person name="Riley R."/>
            <person name="Champramary S."/>
            <person name="Plett K.L."/>
            <person name="Tsai I.J."/>
            <person name="Slot J."/>
            <person name="Sipos G."/>
            <person name="Plett J."/>
            <person name="Nagy L.G."/>
            <person name="Grigoriev I.V."/>
        </authorList>
    </citation>
    <scope>NUCLEOTIDE SEQUENCE</scope>
    <source>
        <strain evidence="2">CCBAS 213</strain>
    </source>
</reference>
<feature type="transmembrane region" description="Helical" evidence="1">
    <location>
        <begin position="52"/>
        <end position="74"/>
    </location>
</feature>
<evidence type="ECO:0000256" key="1">
    <source>
        <dbReference type="SAM" id="Phobius"/>
    </source>
</evidence>
<feature type="transmembrane region" description="Helical" evidence="1">
    <location>
        <begin position="12"/>
        <end position="32"/>
    </location>
</feature>
<keyword evidence="1" id="KW-1133">Transmembrane helix</keyword>
<evidence type="ECO:0000313" key="3">
    <source>
        <dbReference type="Proteomes" id="UP001175211"/>
    </source>
</evidence>
<name>A0AA39K4I4_ARMTA</name>
<proteinExistence type="predicted"/>
<accession>A0AA39K4I4</accession>
<keyword evidence="3" id="KW-1185">Reference proteome</keyword>
<dbReference type="AlphaFoldDB" id="A0AA39K4I4"/>
<dbReference type="RefSeq" id="XP_060328600.1">
    <property type="nucleotide sequence ID" value="XM_060473651.1"/>
</dbReference>
<dbReference type="Proteomes" id="UP001175211">
    <property type="component" value="Unassembled WGS sequence"/>
</dbReference>
<organism evidence="2 3">
    <name type="scientific">Armillaria tabescens</name>
    <name type="common">Ringless honey mushroom</name>
    <name type="synonym">Agaricus tabescens</name>
    <dbReference type="NCBI Taxonomy" id="1929756"/>
    <lineage>
        <taxon>Eukaryota</taxon>
        <taxon>Fungi</taxon>
        <taxon>Dikarya</taxon>
        <taxon>Basidiomycota</taxon>
        <taxon>Agaricomycotina</taxon>
        <taxon>Agaricomycetes</taxon>
        <taxon>Agaricomycetidae</taxon>
        <taxon>Agaricales</taxon>
        <taxon>Marasmiineae</taxon>
        <taxon>Physalacriaceae</taxon>
        <taxon>Desarmillaria</taxon>
    </lineage>
</organism>